<dbReference type="PANTHER" id="PTHR21310">
    <property type="entry name" value="AMINOGLYCOSIDE PHOSPHOTRANSFERASE-RELATED-RELATED"/>
    <property type="match status" value="1"/>
</dbReference>
<dbReference type="Gene3D" id="3.90.1200.10">
    <property type="match status" value="1"/>
</dbReference>
<sequence>MMHENEIRTDAEQVRRLVAHQFPQWADLPVTALPPVGTDHMLYRIGGDLLARMPRIDWALDQADSDSRWLPVLAPHLPLPVPLPVALGGPGEGYPWRWSVVPWLSGENPTADNVDPGPAAADLAAFVRALHGVDTTGGPVKTGATRGVPLAARDEITRAAIAELGDRVDGARVTSAWEDALAAAPWAGPPVWVHGDLQAGNLLVDRRRLSAVIDFGGLGLGDPAVDLMPAWNLFDAPAREVFRAESGYDDDTWRRGRGWALSTALLGLPYYWDTVPAFVEEGLRKVAAVLEDLG</sequence>
<name>A0A8J7GUD2_9ACTN</name>
<keyword evidence="2" id="KW-0808">Transferase</keyword>
<dbReference type="AlphaFoldDB" id="A0A8J7GUD2"/>
<dbReference type="RefSeq" id="WP_197005366.1">
    <property type="nucleotide sequence ID" value="NZ_BONS01000025.1"/>
</dbReference>
<dbReference type="Gene3D" id="3.30.200.20">
    <property type="entry name" value="Phosphorylase Kinase, domain 1"/>
    <property type="match status" value="1"/>
</dbReference>
<gene>
    <name evidence="2" type="ORF">IW245_004823</name>
</gene>
<dbReference type="InterPro" id="IPR051678">
    <property type="entry name" value="AGP_Transferase"/>
</dbReference>
<protein>
    <submittedName>
        <fullName evidence="2">Aminoglycoside phosphotransferase (APT) family kinase protein</fullName>
    </submittedName>
</protein>
<dbReference type="Pfam" id="PF01636">
    <property type="entry name" value="APH"/>
    <property type="match status" value="1"/>
</dbReference>
<evidence type="ECO:0000313" key="2">
    <source>
        <dbReference type="EMBL" id="MBG6138629.1"/>
    </source>
</evidence>
<reference evidence="2" key="1">
    <citation type="submission" date="2020-11" db="EMBL/GenBank/DDBJ databases">
        <title>Sequencing the genomes of 1000 actinobacteria strains.</title>
        <authorList>
            <person name="Klenk H.-P."/>
        </authorList>
    </citation>
    <scope>NUCLEOTIDE SEQUENCE</scope>
    <source>
        <strain evidence="2">DSM 45356</strain>
    </source>
</reference>
<comment type="caution">
    <text evidence="2">The sequence shown here is derived from an EMBL/GenBank/DDBJ whole genome shotgun (WGS) entry which is preliminary data.</text>
</comment>
<accession>A0A8J7GUD2</accession>
<dbReference type="GO" id="GO:0016301">
    <property type="term" value="F:kinase activity"/>
    <property type="evidence" value="ECO:0007669"/>
    <property type="project" value="UniProtKB-KW"/>
</dbReference>
<dbReference type="EMBL" id="JADOUF010000001">
    <property type="protein sequence ID" value="MBG6138629.1"/>
    <property type="molecule type" value="Genomic_DNA"/>
</dbReference>
<dbReference type="InterPro" id="IPR002575">
    <property type="entry name" value="Aminoglycoside_PTrfase"/>
</dbReference>
<feature type="domain" description="Aminoglycoside phosphotransferase" evidence="1">
    <location>
        <begin position="43"/>
        <end position="259"/>
    </location>
</feature>
<keyword evidence="3" id="KW-1185">Reference proteome</keyword>
<dbReference type="Proteomes" id="UP000622552">
    <property type="component" value="Unassembled WGS sequence"/>
</dbReference>
<dbReference type="CDD" id="cd05155">
    <property type="entry name" value="APH_ChoK_like_1"/>
    <property type="match status" value="1"/>
</dbReference>
<dbReference type="InterPro" id="IPR011009">
    <property type="entry name" value="Kinase-like_dom_sf"/>
</dbReference>
<keyword evidence="2" id="KW-0418">Kinase</keyword>
<evidence type="ECO:0000313" key="3">
    <source>
        <dbReference type="Proteomes" id="UP000622552"/>
    </source>
</evidence>
<dbReference type="SUPFAM" id="SSF56112">
    <property type="entry name" value="Protein kinase-like (PK-like)"/>
    <property type="match status" value="1"/>
</dbReference>
<evidence type="ECO:0000259" key="1">
    <source>
        <dbReference type="Pfam" id="PF01636"/>
    </source>
</evidence>
<proteinExistence type="predicted"/>
<dbReference type="PANTHER" id="PTHR21310:SF42">
    <property type="entry name" value="BIFUNCTIONAL AAC_APH"/>
    <property type="match status" value="1"/>
</dbReference>
<organism evidence="2 3">
    <name type="scientific">Longispora fulva</name>
    <dbReference type="NCBI Taxonomy" id="619741"/>
    <lineage>
        <taxon>Bacteria</taxon>
        <taxon>Bacillati</taxon>
        <taxon>Actinomycetota</taxon>
        <taxon>Actinomycetes</taxon>
        <taxon>Micromonosporales</taxon>
        <taxon>Micromonosporaceae</taxon>
        <taxon>Longispora</taxon>
    </lineage>
</organism>